<reference evidence="1" key="2">
    <citation type="journal article" date="2022" name="New Phytol.">
        <title>Evolutionary transition to the ectomycorrhizal habit in the genomes of a hyperdiverse lineage of mushroom-forming fungi.</title>
        <authorList>
            <person name="Looney B."/>
            <person name="Miyauchi S."/>
            <person name="Morin E."/>
            <person name="Drula E."/>
            <person name="Courty P.E."/>
            <person name="Kohler A."/>
            <person name="Kuo A."/>
            <person name="LaButti K."/>
            <person name="Pangilinan J."/>
            <person name="Lipzen A."/>
            <person name="Riley R."/>
            <person name="Andreopoulos W."/>
            <person name="He G."/>
            <person name="Johnson J."/>
            <person name="Nolan M."/>
            <person name="Tritt A."/>
            <person name="Barry K.W."/>
            <person name="Grigoriev I.V."/>
            <person name="Nagy L.G."/>
            <person name="Hibbett D."/>
            <person name="Henrissat B."/>
            <person name="Matheny P.B."/>
            <person name="Labbe J."/>
            <person name="Martin F.M."/>
        </authorList>
    </citation>
    <scope>NUCLEOTIDE SEQUENCE</scope>
    <source>
        <strain evidence="1">HHB10654</strain>
    </source>
</reference>
<dbReference type="EMBL" id="MU277192">
    <property type="protein sequence ID" value="KAI0066739.1"/>
    <property type="molecule type" value="Genomic_DNA"/>
</dbReference>
<organism evidence="1 2">
    <name type="scientific">Artomyces pyxidatus</name>
    <dbReference type="NCBI Taxonomy" id="48021"/>
    <lineage>
        <taxon>Eukaryota</taxon>
        <taxon>Fungi</taxon>
        <taxon>Dikarya</taxon>
        <taxon>Basidiomycota</taxon>
        <taxon>Agaricomycotina</taxon>
        <taxon>Agaricomycetes</taxon>
        <taxon>Russulales</taxon>
        <taxon>Auriscalpiaceae</taxon>
        <taxon>Artomyces</taxon>
    </lineage>
</organism>
<reference evidence="1" key="1">
    <citation type="submission" date="2021-03" db="EMBL/GenBank/DDBJ databases">
        <authorList>
            <consortium name="DOE Joint Genome Institute"/>
            <person name="Ahrendt S."/>
            <person name="Looney B.P."/>
            <person name="Miyauchi S."/>
            <person name="Morin E."/>
            <person name="Drula E."/>
            <person name="Courty P.E."/>
            <person name="Chicoki N."/>
            <person name="Fauchery L."/>
            <person name="Kohler A."/>
            <person name="Kuo A."/>
            <person name="Labutti K."/>
            <person name="Pangilinan J."/>
            <person name="Lipzen A."/>
            <person name="Riley R."/>
            <person name="Andreopoulos W."/>
            <person name="He G."/>
            <person name="Johnson J."/>
            <person name="Barry K.W."/>
            <person name="Grigoriev I.V."/>
            <person name="Nagy L."/>
            <person name="Hibbett D."/>
            <person name="Henrissat B."/>
            <person name="Matheny P.B."/>
            <person name="Labbe J."/>
            <person name="Martin F."/>
        </authorList>
    </citation>
    <scope>NUCLEOTIDE SEQUENCE</scope>
    <source>
        <strain evidence="1">HHB10654</strain>
    </source>
</reference>
<accession>A0ACB8TE75</accession>
<dbReference type="Proteomes" id="UP000814140">
    <property type="component" value="Unassembled WGS sequence"/>
</dbReference>
<keyword evidence="2" id="KW-1185">Reference proteome</keyword>
<comment type="caution">
    <text evidence="1">The sequence shown here is derived from an EMBL/GenBank/DDBJ whole genome shotgun (WGS) entry which is preliminary data.</text>
</comment>
<gene>
    <name evidence="1" type="ORF">BV25DRAFT_1820809</name>
</gene>
<protein>
    <submittedName>
        <fullName evidence="1">Uncharacterized protein</fullName>
    </submittedName>
</protein>
<name>A0ACB8TE75_9AGAM</name>
<sequence>MPNFLFLLGMLLYSSSCLTLSLLLRQPIFSHTLRIAKLSIHITPPSIKFHDVHVTFPDKSIYPSTKIAFKGLELVPSIPTRQSPFYFTIILTSALLVSQLSTVSTTQLTTSLLLLPVLSHMSAGPPAQVTIEGFRLRIFSSTRTPHLVQRLRQALVSTLLFGEWLRCDDAAVQVTFGKDFVGRSENFDGPGADALGAPIGDSQARADADDDLTVTSTAANLHVHDRKGRIYAFRAVGACLRRTWGAFDGARGAYEMEAEGAQWRRFPPAVLGAAGLKTRNPWRCVFSCLCRMRCR</sequence>
<evidence type="ECO:0000313" key="2">
    <source>
        <dbReference type="Proteomes" id="UP000814140"/>
    </source>
</evidence>
<proteinExistence type="predicted"/>
<evidence type="ECO:0000313" key="1">
    <source>
        <dbReference type="EMBL" id="KAI0066739.1"/>
    </source>
</evidence>